<dbReference type="CDD" id="cd07304">
    <property type="entry name" value="Chorismate_synthase"/>
    <property type="match status" value="1"/>
</dbReference>
<feature type="binding site" evidence="11">
    <location>
        <position position="46"/>
    </location>
    <ligand>
        <name>NADP(+)</name>
        <dbReference type="ChEBI" id="CHEBI:58349"/>
    </ligand>
</feature>
<dbReference type="NCBIfam" id="TIGR00033">
    <property type="entry name" value="aroC"/>
    <property type="match status" value="1"/>
</dbReference>
<comment type="subunit">
    <text evidence="11">Homotetramer.</text>
</comment>
<dbReference type="PIRSF" id="PIRSF001456">
    <property type="entry name" value="Chorismate_synth"/>
    <property type="match status" value="1"/>
</dbReference>
<gene>
    <name evidence="11" type="primary">aroC</name>
    <name evidence="13" type="ordered locus">Dtox_0777</name>
</gene>
<dbReference type="InterPro" id="IPR020541">
    <property type="entry name" value="Chorismate_synthase_CS"/>
</dbReference>
<keyword evidence="7 11" id="KW-0274">FAD</keyword>
<dbReference type="GO" id="GO:0005829">
    <property type="term" value="C:cytosol"/>
    <property type="evidence" value="ECO:0007669"/>
    <property type="project" value="TreeGrafter"/>
</dbReference>
<dbReference type="GO" id="GO:0009423">
    <property type="term" value="P:chorismate biosynthetic process"/>
    <property type="evidence" value="ECO:0007669"/>
    <property type="project" value="UniProtKB-UniRule"/>
</dbReference>
<accession>C8W223</accession>
<dbReference type="Gene3D" id="3.60.150.10">
    <property type="entry name" value="Chorismate synthase AroC"/>
    <property type="match status" value="1"/>
</dbReference>
<feature type="binding site" evidence="11">
    <location>
        <begin position="307"/>
        <end position="311"/>
    </location>
    <ligand>
        <name>FMN</name>
        <dbReference type="ChEBI" id="CHEBI:58210"/>
    </ligand>
</feature>
<keyword evidence="5 11" id="KW-0285">Flavoprotein</keyword>
<evidence type="ECO:0000256" key="12">
    <source>
        <dbReference type="RuleBase" id="RU000605"/>
    </source>
</evidence>
<keyword evidence="4 11" id="KW-0028">Amino-acid biosynthesis</keyword>
<dbReference type="EC" id="4.2.3.5" evidence="3 11"/>
<dbReference type="UniPathway" id="UPA00053">
    <property type="reaction ID" value="UER00090"/>
</dbReference>
<feature type="binding site" evidence="11">
    <location>
        <begin position="248"/>
        <end position="249"/>
    </location>
    <ligand>
        <name>FMN</name>
        <dbReference type="ChEBI" id="CHEBI:58210"/>
    </ligand>
</feature>
<evidence type="ECO:0000256" key="2">
    <source>
        <dbReference type="ARBA" id="ARBA00008014"/>
    </source>
</evidence>
<dbReference type="FunFam" id="3.60.150.10:FF:000002">
    <property type="entry name" value="Chorismate synthase"/>
    <property type="match status" value="1"/>
</dbReference>
<dbReference type="GO" id="GO:0004107">
    <property type="term" value="F:chorismate synthase activity"/>
    <property type="evidence" value="ECO:0007669"/>
    <property type="project" value="UniProtKB-UniRule"/>
</dbReference>
<dbReference type="InterPro" id="IPR035904">
    <property type="entry name" value="Chorismate_synth_AroC_sf"/>
</dbReference>
<dbReference type="EMBL" id="CP001720">
    <property type="protein sequence ID" value="ACV61687.1"/>
    <property type="molecule type" value="Genomic_DNA"/>
</dbReference>
<dbReference type="KEGG" id="dae:Dtox_0777"/>
<keyword evidence="9 11" id="KW-0057">Aromatic amino acid biosynthesis</keyword>
<keyword evidence="10 11" id="KW-0456">Lyase</keyword>
<dbReference type="PANTHER" id="PTHR21085:SF0">
    <property type="entry name" value="CHORISMATE SYNTHASE"/>
    <property type="match status" value="1"/>
</dbReference>
<organism evidence="13 14">
    <name type="scientific">Desulfofarcimen acetoxidans (strain ATCC 49208 / DSM 771 / KCTC 5769 / VKM B-1644 / 5575)</name>
    <name type="common">Desulfotomaculum acetoxidans</name>
    <dbReference type="NCBI Taxonomy" id="485916"/>
    <lineage>
        <taxon>Bacteria</taxon>
        <taxon>Bacillati</taxon>
        <taxon>Bacillota</taxon>
        <taxon>Clostridia</taxon>
        <taxon>Eubacteriales</taxon>
        <taxon>Peptococcaceae</taxon>
        <taxon>Desulfofarcimen</taxon>
    </lineage>
</organism>
<keyword evidence="8 11" id="KW-0521">NADP</keyword>
<evidence type="ECO:0000313" key="14">
    <source>
        <dbReference type="Proteomes" id="UP000002217"/>
    </source>
</evidence>
<dbReference type="OrthoDB" id="9771806at2"/>
<evidence type="ECO:0000256" key="10">
    <source>
        <dbReference type="ARBA" id="ARBA00023239"/>
    </source>
</evidence>
<evidence type="ECO:0000256" key="6">
    <source>
        <dbReference type="ARBA" id="ARBA00022643"/>
    </source>
</evidence>
<dbReference type="PANTHER" id="PTHR21085">
    <property type="entry name" value="CHORISMATE SYNTHASE"/>
    <property type="match status" value="1"/>
</dbReference>
<feature type="binding site" evidence="11">
    <location>
        <position position="333"/>
    </location>
    <ligand>
        <name>FMN</name>
        <dbReference type="ChEBI" id="CHEBI:58210"/>
    </ligand>
</feature>
<dbReference type="RefSeq" id="WP_015756405.1">
    <property type="nucleotide sequence ID" value="NC_013216.1"/>
</dbReference>
<comment type="catalytic activity">
    <reaction evidence="11 12">
        <text>5-O-(1-carboxyvinyl)-3-phosphoshikimate = chorismate + phosphate</text>
        <dbReference type="Rhea" id="RHEA:21020"/>
        <dbReference type="ChEBI" id="CHEBI:29748"/>
        <dbReference type="ChEBI" id="CHEBI:43474"/>
        <dbReference type="ChEBI" id="CHEBI:57701"/>
        <dbReference type="EC" id="4.2.3.5"/>
    </reaction>
</comment>
<reference evidence="13 14" key="1">
    <citation type="journal article" date="2009" name="Stand. Genomic Sci.">
        <title>Complete genome sequence of Desulfotomaculum acetoxidans type strain (5575).</title>
        <authorList>
            <person name="Spring S."/>
            <person name="Lapidus A."/>
            <person name="Schroder M."/>
            <person name="Gleim D."/>
            <person name="Sims D."/>
            <person name="Meincke L."/>
            <person name="Glavina Del Rio T."/>
            <person name="Tice H."/>
            <person name="Copeland A."/>
            <person name="Cheng J.F."/>
            <person name="Lucas S."/>
            <person name="Chen F."/>
            <person name="Nolan M."/>
            <person name="Bruce D."/>
            <person name="Goodwin L."/>
            <person name="Pitluck S."/>
            <person name="Ivanova N."/>
            <person name="Mavromatis K."/>
            <person name="Mikhailova N."/>
            <person name="Pati A."/>
            <person name="Chen A."/>
            <person name="Palaniappan K."/>
            <person name="Land M."/>
            <person name="Hauser L."/>
            <person name="Chang Y.J."/>
            <person name="Jeffries C.D."/>
            <person name="Chain P."/>
            <person name="Saunders E."/>
            <person name="Brettin T."/>
            <person name="Detter J.C."/>
            <person name="Goker M."/>
            <person name="Bristow J."/>
            <person name="Eisen J.A."/>
            <person name="Markowitz V."/>
            <person name="Hugenholtz P."/>
            <person name="Kyrpides N.C."/>
            <person name="Klenk H.P."/>
            <person name="Han C."/>
        </authorList>
    </citation>
    <scope>NUCLEOTIDE SEQUENCE [LARGE SCALE GENOMIC DNA]</scope>
    <source>
        <strain evidence="14">ATCC 49208 / DSM 771 / VKM B-1644</strain>
    </source>
</reference>
<dbReference type="PROSITE" id="PS00787">
    <property type="entry name" value="CHORISMATE_SYNTHASE_1"/>
    <property type="match status" value="1"/>
</dbReference>
<evidence type="ECO:0000256" key="1">
    <source>
        <dbReference type="ARBA" id="ARBA00005044"/>
    </source>
</evidence>
<evidence type="ECO:0000256" key="3">
    <source>
        <dbReference type="ARBA" id="ARBA00013036"/>
    </source>
</evidence>
<feature type="binding site" evidence="11">
    <location>
        <position position="292"/>
    </location>
    <ligand>
        <name>FMN</name>
        <dbReference type="ChEBI" id="CHEBI:58210"/>
    </ligand>
</feature>
<feature type="binding site" evidence="11">
    <location>
        <position position="40"/>
    </location>
    <ligand>
        <name>NADP(+)</name>
        <dbReference type="ChEBI" id="CHEBI:58349"/>
    </ligand>
</feature>
<sequence length="387" mass="41459">MLRYLTAGESHGPALTAVMEGIPAGLQISASYIDEQLARRQQGYGRGGRMKIEKDRVQILSGVRGGYTLGSPVTLQVQNKDWVNWEPYMGVELADYEPKRVSVPRPGHGDLAGVLKYGHDDIRNVLERASARETAARVAVCSLARRFLEHYGMEITGHVVQLGSIKANSKSQSINLIKESIKTSELLCADPEAEAAMKKEIDSARERGDSLGGIFEIIAANVPVGLGSHVQWDRKLDARLAFSLMSIQAIKGVEIGLGFTAAVLPGSQVHDEIFSSPGGYTRGSNNAGGIEAGISNGQKIVLRAAMKPIATLYRPLRSVNMSTGAGAEAAVERSDICAVPAAAVVGEAVVAYELAAAFLEKFGGDSIAEIDFRFNNYLEQFGVKQGN</sequence>
<comment type="pathway">
    <text evidence="1 11 12">Metabolic intermediate biosynthesis; chorismate biosynthesis; chorismate from D-erythrose 4-phosphate and phosphoenolpyruvate: step 7/7.</text>
</comment>
<dbReference type="InterPro" id="IPR000453">
    <property type="entry name" value="Chorismate_synth"/>
</dbReference>
<evidence type="ECO:0000256" key="8">
    <source>
        <dbReference type="ARBA" id="ARBA00022857"/>
    </source>
</evidence>
<evidence type="ECO:0000256" key="9">
    <source>
        <dbReference type="ARBA" id="ARBA00023141"/>
    </source>
</evidence>
<comment type="similarity">
    <text evidence="2 11 12">Belongs to the chorismate synthase family.</text>
</comment>
<keyword evidence="14" id="KW-1185">Reference proteome</keyword>
<evidence type="ECO:0000256" key="11">
    <source>
        <dbReference type="HAMAP-Rule" id="MF_00300"/>
    </source>
</evidence>
<evidence type="ECO:0000256" key="7">
    <source>
        <dbReference type="ARBA" id="ARBA00022827"/>
    </source>
</evidence>
<dbReference type="NCBIfam" id="NF003793">
    <property type="entry name" value="PRK05382.1"/>
    <property type="match status" value="1"/>
</dbReference>
<comment type="function">
    <text evidence="11">Catalyzes the anti-1,4-elimination of the C-3 phosphate and the C-6 proR hydrogen from 5-enolpyruvylshikimate-3-phosphate (EPSP) to yield chorismate, which is the branch point compound that serves as the starting substrate for the three terminal pathways of aromatic amino acid biosynthesis. This reaction introduces a second double bond into the aromatic ring system.</text>
</comment>
<evidence type="ECO:0000256" key="4">
    <source>
        <dbReference type="ARBA" id="ARBA00022605"/>
    </source>
</evidence>
<dbReference type="AlphaFoldDB" id="C8W223"/>
<dbReference type="eggNOG" id="COG0082">
    <property type="taxonomic scope" value="Bacteria"/>
</dbReference>
<dbReference type="STRING" id="485916.Dtox_0777"/>
<keyword evidence="6 11" id="KW-0288">FMN</keyword>
<dbReference type="HOGENOM" id="CLU_034547_2_0_9"/>
<dbReference type="SUPFAM" id="SSF103263">
    <property type="entry name" value="Chorismate synthase, AroC"/>
    <property type="match status" value="1"/>
</dbReference>
<proteinExistence type="inferred from homology"/>
<dbReference type="HAMAP" id="MF_00300">
    <property type="entry name" value="Chorismate_synth"/>
    <property type="match status" value="1"/>
</dbReference>
<dbReference type="Proteomes" id="UP000002217">
    <property type="component" value="Chromosome"/>
</dbReference>
<dbReference type="GO" id="GO:0010181">
    <property type="term" value="F:FMN binding"/>
    <property type="evidence" value="ECO:0007669"/>
    <property type="project" value="TreeGrafter"/>
</dbReference>
<dbReference type="Pfam" id="PF01264">
    <property type="entry name" value="Chorismate_synt"/>
    <property type="match status" value="1"/>
</dbReference>
<feature type="binding site" evidence="11">
    <location>
        <begin position="128"/>
        <end position="130"/>
    </location>
    <ligand>
        <name>FMN</name>
        <dbReference type="ChEBI" id="CHEBI:58210"/>
    </ligand>
</feature>
<evidence type="ECO:0000256" key="5">
    <source>
        <dbReference type="ARBA" id="ARBA00022630"/>
    </source>
</evidence>
<name>C8W223_DESAS</name>
<dbReference type="GO" id="GO:0008652">
    <property type="term" value="P:amino acid biosynthetic process"/>
    <property type="evidence" value="ECO:0007669"/>
    <property type="project" value="UniProtKB-KW"/>
</dbReference>
<dbReference type="GO" id="GO:0009073">
    <property type="term" value="P:aromatic amino acid family biosynthetic process"/>
    <property type="evidence" value="ECO:0007669"/>
    <property type="project" value="UniProtKB-KW"/>
</dbReference>
<comment type="cofactor">
    <cofactor evidence="11 12">
        <name>FMNH2</name>
        <dbReference type="ChEBI" id="CHEBI:57618"/>
    </cofactor>
    <text evidence="11 12">Reduced FMN (FMNH(2)).</text>
</comment>
<evidence type="ECO:0000313" key="13">
    <source>
        <dbReference type="EMBL" id="ACV61687.1"/>
    </source>
</evidence>
<protein>
    <recommendedName>
        <fullName evidence="3 11">Chorismate synthase</fullName>
        <shortName evidence="11">CS</shortName>
        <ecNumber evidence="3 11">4.2.3.5</ecNumber>
    </recommendedName>
    <alternativeName>
        <fullName evidence="11">5-enolpyruvylshikimate-3-phosphate phospholyase</fullName>
    </alternativeName>
</protein>